<proteinExistence type="predicted"/>
<dbReference type="Proteomes" id="UP001160142">
    <property type="component" value="Unassembled WGS sequence"/>
</dbReference>
<evidence type="ECO:0000313" key="1">
    <source>
        <dbReference type="EMBL" id="MDH6182418.1"/>
    </source>
</evidence>
<dbReference type="SUPFAM" id="SSF48371">
    <property type="entry name" value="ARM repeat"/>
    <property type="match status" value="1"/>
</dbReference>
<evidence type="ECO:0000313" key="2">
    <source>
        <dbReference type="Proteomes" id="UP001160142"/>
    </source>
</evidence>
<organism evidence="1 2">
    <name type="scientific">Antiquaquibacter oligotrophicus</name>
    <dbReference type="NCBI Taxonomy" id="2880260"/>
    <lineage>
        <taxon>Bacteria</taxon>
        <taxon>Bacillati</taxon>
        <taxon>Actinomycetota</taxon>
        <taxon>Actinomycetes</taxon>
        <taxon>Micrococcales</taxon>
        <taxon>Microbacteriaceae</taxon>
        <taxon>Antiquaquibacter</taxon>
    </lineage>
</organism>
<gene>
    <name evidence="1" type="ORF">M2152_002600</name>
</gene>
<name>A0ABT6KR12_9MICO</name>
<reference evidence="1 2" key="1">
    <citation type="submission" date="2023-04" db="EMBL/GenBank/DDBJ databases">
        <title>Genome Encyclopedia of Bacteria and Archaea VI: Functional Genomics of Type Strains.</title>
        <authorList>
            <person name="Whitman W."/>
        </authorList>
    </citation>
    <scope>NUCLEOTIDE SEQUENCE [LARGE SCALE GENOMIC DNA]</scope>
    <source>
        <strain evidence="1 2">SG_E_30_P1</strain>
    </source>
</reference>
<comment type="caution">
    <text evidence="1">The sequence shown here is derived from an EMBL/GenBank/DDBJ whole genome shotgun (WGS) entry which is preliminary data.</text>
</comment>
<sequence>MDVVGEREDSPVGTMDELINPGVVARLRDSLVSVAPQLELPSLEDVARNLEAKRLRDRVDLVRDALLRDIPGGFPTAERVVTDVLAEPRFAGWMIWPVTEFVSTRARESGSEADFDAGMDLLAQLTIGLSSEFAIRDLLIERPQRALDIMRTWTAHDNEHVRRLATEGSRSYLPWARRVPWLIEHPDATRSIIDATYRDPEEYVRRSTANHLNDLSRSNPALVTEIARTWRDNSDANTPWVLRHGLRTLVKKADLDALALLGYTGDGLHVARPTLSSVSVPAGGTIEFSSVVTNNGETDATVAIDYSIGFVRANGMLSHKTFKLASRQLAPGEAAVVGKRHSFRPITTRTYYPGRHVVTVQANGILSPAAEFDLEG</sequence>
<dbReference type="Pfam" id="PF08713">
    <property type="entry name" value="DNA_alkylation"/>
    <property type="match status" value="1"/>
</dbReference>
<dbReference type="EMBL" id="JARXVQ010000001">
    <property type="protein sequence ID" value="MDH6182418.1"/>
    <property type="molecule type" value="Genomic_DNA"/>
</dbReference>
<dbReference type="InterPro" id="IPR014825">
    <property type="entry name" value="DNA_alkylation"/>
</dbReference>
<keyword evidence="2" id="KW-1185">Reference proteome</keyword>
<accession>A0ABT6KR12</accession>
<dbReference type="Gene3D" id="1.25.40.290">
    <property type="entry name" value="ARM repeat domains"/>
    <property type="match status" value="1"/>
</dbReference>
<protein>
    <submittedName>
        <fullName evidence="1">3-methyladenine DNA glycosylase AlkC</fullName>
    </submittedName>
</protein>
<dbReference type="InterPro" id="IPR016024">
    <property type="entry name" value="ARM-type_fold"/>
</dbReference>